<reference evidence="3" key="1">
    <citation type="submission" date="2020-05" db="EMBL/GenBank/DDBJ databases">
        <authorList>
            <person name="Chiriac C."/>
            <person name="Salcher M."/>
            <person name="Ghai R."/>
            <person name="Kavagutti S V."/>
        </authorList>
    </citation>
    <scope>NUCLEOTIDE SEQUENCE</scope>
</reference>
<dbReference type="EMBL" id="LR797536">
    <property type="protein sequence ID" value="CAB4223263.1"/>
    <property type="molecule type" value="Genomic_DNA"/>
</dbReference>
<sequence>MATNTQRITALEKDVAALKKAVGALQPVPAPLPTTTHTPAPTPVPVPPAPTPTPTPVPAPTPAPTTTPGVAKTAAELIAARLVPPYNKANVRGTGHAAMVKGYTPGVWPYTPDMTNTGERDEIGPVTAQCAEWLIGGSLDNMLNMSRSHSALPVHFRVGGKRVDFTSYPRAGCAMGDCNPLLTIASPYYAEQGHYPGCNLVPYLATGDNFYLEELKDAATFHLMRMNPDYRGESKGLIERGQVRTYAWGLRDIATLVMVTDDPYWKAILENNRVEFNTRFVKSAIAINKLGFITDDYAEGDSTHVSPWQADFLSFVMGWMVYSGKFPEWRENYEWTCKQLLMRANGTDGFPKTKALGYWWQSKGAGTGAQLAQINGLTEGTSLNASYDVSYTAYFRGALKLAALNGVTGAQAGFNWVDPQVTWIPPKWSV</sequence>
<name>A0A6J5SAL0_9CAUD</name>
<feature type="compositionally biased region" description="Pro residues" evidence="1">
    <location>
        <begin position="40"/>
        <end position="65"/>
    </location>
</feature>
<dbReference type="EMBL" id="LR797367">
    <property type="protein sequence ID" value="CAB4210670.1"/>
    <property type="molecule type" value="Genomic_DNA"/>
</dbReference>
<gene>
    <name evidence="3" type="ORF">UFOVP1425_30</name>
    <name evidence="4" type="ORF">UFOVP1672_8</name>
    <name evidence="2" type="ORF">UFOVP988_30</name>
</gene>
<evidence type="ECO:0000313" key="2">
    <source>
        <dbReference type="EMBL" id="CAB4176400.1"/>
    </source>
</evidence>
<protein>
    <submittedName>
        <fullName evidence="3">Uncharacterized protein</fullName>
    </submittedName>
</protein>
<evidence type="ECO:0000256" key="1">
    <source>
        <dbReference type="SAM" id="MobiDB-lite"/>
    </source>
</evidence>
<organism evidence="3">
    <name type="scientific">uncultured Caudovirales phage</name>
    <dbReference type="NCBI Taxonomy" id="2100421"/>
    <lineage>
        <taxon>Viruses</taxon>
        <taxon>Duplodnaviria</taxon>
        <taxon>Heunggongvirae</taxon>
        <taxon>Uroviricota</taxon>
        <taxon>Caudoviricetes</taxon>
        <taxon>Peduoviridae</taxon>
        <taxon>Maltschvirus</taxon>
        <taxon>Maltschvirus maltsch</taxon>
    </lineage>
</organism>
<dbReference type="EMBL" id="LR796943">
    <property type="protein sequence ID" value="CAB4176400.1"/>
    <property type="molecule type" value="Genomic_DNA"/>
</dbReference>
<proteinExistence type="predicted"/>
<evidence type="ECO:0000313" key="4">
    <source>
        <dbReference type="EMBL" id="CAB4223263.1"/>
    </source>
</evidence>
<evidence type="ECO:0000313" key="3">
    <source>
        <dbReference type="EMBL" id="CAB4210670.1"/>
    </source>
</evidence>
<feature type="region of interest" description="Disordered" evidence="1">
    <location>
        <begin position="27"/>
        <end position="68"/>
    </location>
</feature>
<accession>A0A6J5SAL0</accession>